<evidence type="ECO:0000256" key="1">
    <source>
        <dbReference type="ARBA" id="ARBA00022448"/>
    </source>
</evidence>
<comment type="function">
    <text evidence="10">Part of a membrane-bound complex that couples electron transfer with translocation of ions across the membrane.</text>
</comment>
<feature type="binding site" evidence="10">
    <location>
        <position position="51"/>
    </location>
    <ligand>
        <name>[4Fe-4S] cluster</name>
        <dbReference type="ChEBI" id="CHEBI:49883"/>
        <label>1</label>
    </ligand>
</feature>
<keyword evidence="6 10" id="KW-0249">Electron transport</keyword>
<dbReference type="GO" id="GO:0009055">
    <property type="term" value="F:electron transfer activity"/>
    <property type="evidence" value="ECO:0007669"/>
    <property type="project" value="InterPro"/>
</dbReference>
<evidence type="ECO:0000256" key="9">
    <source>
        <dbReference type="ARBA" id="ARBA00023136"/>
    </source>
</evidence>
<protein>
    <recommendedName>
        <fullName evidence="10">Ion-translocating oxidoreductase complex subunit B</fullName>
        <ecNumber evidence="10">7.-.-.-</ecNumber>
    </recommendedName>
    <alternativeName>
        <fullName evidence="10">Rnf electron transport complex subunit B</fullName>
    </alternativeName>
</protein>
<evidence type="ECO:0000256" key="3">
    <source>
        <dbReference type="ARBA" id="ARBA00022723"/>
    </source>
</evidence>
<dbReference type="Pfam" id="PF00037">
    <property type="entry name" value="Fer4"/>
    <property type="match status" value="1"/>
</dbReference>
<evidence type="ECO:0000313" key="16">
    <source>
        <dbReference type="Proteomes" id="UP001197492"/>
    </source>
</evidence>
<evidence type="ECO:0000256" key="6">
    <source>
        <dbReference type="ARBA" id="ARBA00022982"/>
    </source>
</evidence>
<dbReference type="EMBL" id="JAHOEL010000019">
    <property type="protein sequence ID" value="MBV3392517.1"/>
    <property type="molecule type" value="Genomic_DNA"/>
</dbReference>
<evidence type="ECO:0000313" key="15">
    <source>
        <dbReference type="Proteomes" id="UP001196408"/>
    </source>
</evidence>
<keyword evidence="8 10" id="KW-0411">Iron-sulfur</keyword>
<feature type="binding site" evidence="10">
    <location>
        <position position="154"/>
    </location>
    <ligand>
        <name>[4Fe-4S] cluster</name>
        <dbReference type="ChEBI" id="CHEBI:49883"/>
        <label>3</label>
    </ligand>
</feature>
<evidence type="ECO:0000313" key="13">
    <source>
        <dbReference type="EMBL" id="MBV3382457.1"/>
    </source>
</evidence>
<proteinExistence type="inferred from homology"/>
<dbReference type="Proteomes" id="UP001196408">
    <property type="component" value="Unassembled WGS sequence"/>
</dbReference>
<feature type="binding site" evidence="10">
    <location>
        <position position="76"/>
    </location>
    <ligand>
        <name>[4Fe-4S] cluster</name>
        <dbReference type="ChEBI" id="CHEBI:49883"/>
        <label>1</label>
    </ligand>
</feature>
<dbReference type="InterPro" id="IPR007202">
    <property type="entry name" value="4Fe-4S_dom"/>
</dbReference>
<dbReference type="InterPro" id="IPR050395">
    <property type="entry name" value="4Fe4S_Ferredoxin_RnfB"/>
</dbReference>
<keyword evidence="4 10" id="KW-0677">Repeat</keyword>
<comment type="cofactor">
    <cofactor evidence="10">
        <name>[4Fe-4S] cluster</name>
        <dbReference type="ChEBI" id="CHEBI:49883"/>
    </cofactor>
    <text evidence="10">Binds 3 [4Fe-4S] clusters.</text>
</comment>
<feature type="binding site" evidence="10">
    <location>
        <position position="173"/>
    </location>
    <ligand>
        <name>[4Fe-4S] cluster</name>
        <dbReference type="ChEBI" id="CHEBI:49883"/>
        <label>3</label>
    </ligand>
</feature>
<dbReference type="GO" id="GO:0051539">
    <property type="term" value="F:4 iron, 4 sulfur cluster binding"/>
    <property type="evidence" value="ECO:0007669"/>
    <property type="project" value="UniProtKB-UniRule"/>
</dbReference>
<comment type="caution">
    <text evidence="10">Lacks conserved residue(s) required for the propagation of feature annotation.</text>
</comment>
<feature type="domain" description="4Fe-4S ferredoxin-type" evidence="11">
    <location>
        <begin position="164"/>
        <end position="193"/>
    </location>
</feature>
<keyword evidence="7 10" id="KW-0408">Iron</keyword>
<feature type="binding site" evidence="10">
    <location>
        <position position="54"/>
    </location>
    <ligand>
        <name>[4Fe-4S] cluster</name>
        <dbReference type="ChEBI" id="CHEBI:49883"/>
        <label>1</label>
    </ligand>
</feature>
<dbReference type="GO" id="GO:0046872">
    <property type="term" value="F:metal ion binding"/>
    <property type="evidence" value="ECO:0007669"/>
    <property type="project" value="UniProtKB-KW"/>
</dbReference>
<keyword evidence="2 10" id="KW-0004">4Fe-4S</keyword>
<feature type="domain" description="4Fe-4S" evidence="12">
    <location>
        <begin position="34"/>
        <end position="93"/>
    </location>
</feature>
<feature type="domain" description="4Fe-4S ferredoxin-type" evidence="11">
    <location>
        <begin position="206"/>
        <end position="237"/>
    </location>
</feature>
<dbReference type="InterPro" id="IPR017896">
    <property type="entry name" value="4Fe4S_Fe-S-bd"/>
</dbReference>
<feature type="binding site" evidence="10">
    <location>
        <position position="144"/>
    </location>
    <ligand>
        <name>[4Fe-4S] cluster</name>
        <dbReference type="ChEBI" id="CHEBI:49883"/>
        <label>2</label>
    </ligand>
</feature>
<dbReference type="EC" id="7.-.-.-" evidence="10"/>
<comment type="subunit">
    <text evidence="10">The complex is composed of six subunits: RnfA, RnfB, RnfC, RnfD, RnfE and RnfG.</text>
</comment>
<dbReference type="EMBL" id="JAHOEF010000018">
    <property type="protein sequence ID" value="MBV3382457.1"/>
    <property type="molecule type" value="Genomic_DNA"/>
</dbReference>
<organism evidence="13 15">
    <name type="scientific">Catenibacterium mitsuokai</name>
    <dbReference type="NCBI Taxonomy" id="100886"/>
    <lineage>
        <taxon>Bacteria</taxon>
        <taxon>Bacillati</taxon>
        <taxon>Bacillota</taxon>
        <taxon>Erysipelotrichia</taxon>
        <taxon>Erysipelotrichales</taxon>
        <taxon>Coprobacillaceae</taxon>
        <taxon>Catenibacterium</taxon>
    </lineage>
</organism>
<dbReference type="PROSITE" id="PS00198">
    <property type="entry name" value="4FE4S_FER_1"/>
    <property type="match status" value="3"/>
</dbReference>
<dbReference type="NCBIfam" id="TIGR01944">
    <property type="entry name" value="rnfB"/>
    <property type="match status" value="1"/>
</dbReference>
<feature type="binding site" evidence="10">
    <location>
        <position position="179"/>
    </location>
    <ligand>
        <name>[4Fe-4S] cluster</name>
        <dbReference type="ChEBI" id="CHEBI:49883"/>
        <label>3</label>
    </ligand>
</feature>
<keyword evidence="10" id="KW-1003">Cell membrane</keyword>
<feature type="binding site" evidence="10">
    <location>
        <position position="176"/>
    </location>
    <ligand>
        <name>[4Fe-4S] cluster</name>
        <dbReference type="ChEBI" id="CHEBI:49883"/>
        <label>3</label>
    </ligand>
</feature>
<comment type="similarity">
    <text evidence="10">Belongs to the 4Fe4S bacterial-type ferredoxin family. RnfB subfamily.</text>
</comment>
<keyword evidence="1 10" id="KW-0813">Transport</keyword>
<comment type="subcellular location">
    <subcellularLocation>
        <location evidence="10">Cell membrane</location>
    </subcellularLocation>
</comment>
<feature type="domain" description="4Fe-4S ferredoxin-type" evidence="11">
    <location>
        <begin position="238"/>
        <end position="263"/>
    </location>
</feature>
<dbReference type="PANTHER" id="PTHR43560:SF1">
    <property type="entry name" value="ION-TRANSLOCATING OXIDOREDUCTASE COMPLEX SUBUNIT B"/>
    <property type="match status" value="1"/>
</dbReference>
<name>A0AAW4MS37_9FIRM</name>
<dbReference type="HAMAP" id="MF_00463">
    <property type="entry name" value="RsxB_RnfB"/>
    <property type="match status" value="1"/>
</dbReference>
<accession>A0AAW4MS37</accession>
<evidence type="ECO:0000259" key="11">
    <source>
        <dbReference type="PROSITE" id="PS51379"/>
    </source>
</evidence>
<evidence type="ECO:0000313" key="14">
    <source>
        <dbReference type="EMBL" id="MBV3392517.1"/>
    </source>
</evidence>
<evidence type="ECO:0000256" key="7">
    <source>
        <dbReference type="ARBA" id="ARBA00023004"/>
    </source>
</evidence>
<evidence type="ECO:0000256" key="5">
    <source>
        <dbReference type="ARBA" id="ARBA00022967"/>
    </source>
</evidence>
<sequence length="263" mass="27424">MNMKSIMIATLLVGLIGLFIGIVLGIASEKFKVVVDEKEQKIRTVLPGNNCGACGYPGCDGLAHAIAQGEAPSNQCPVGGNEVGAKIASILGQAAQASTRYTAFVKCKGTCDKVTPVSDYTGIKDCLSAALVPGKGGKMCTSGCIGLGSCVQACQFDAIHIIDGVAVVDKEKCKGCQKCMEACPNHLIEMVPYAAIHRVQCNSHDKGPVVTKSCQSGCIGCRLCTKVCPNGAITVDDFLAHIDYSKCTNCGACVEKCPKKVIQ</sequence>
<dbReference type="GO" id="GO:0022900">
    <property type="term" value="P:electron transport chain"/>
    <property type="evidence" value="ECO:0007669"/>
    <property type="project" value="UniProtKB-UniRule"/>
</dbReference>
<dbReference type="InterPro" id="IPR017900">
    <property type="entry name" value="4Fe4S_Fe_S_CS"/>
</dbReference>
<keyword evidence="5 10" id="KW-1278">Translocase</keyword>
<feature type="binding site" evidence="10">
    <location>
        <position position="150"/>
    </location>
    <ligand>
        <name>[4Fe-4S] cluster</name>
        <dbReference type="ChEBI" id="CHEBI:49883"/>
        <label>2</label>
    </ligand>
</feature>
<feature type="binding site" evidence="10">
    <location>
        <position position="140"/>
    </location>
    <ligand>
        <name>[4Fe-4S] cluster</name>
        <dbReference type="ChEBI" id="CHEBI:49883"/>
        <label>2</label>
    </ligand>
</feature>
<dbReference type="PROSITE" id="PS51656">
    <property type="entry name" value="4FE4S"/>
    <property type="match status" value="1"/>
</dbReference>
<evidence type="ECO:0000259" key="12">
    <source>
        <dbReference type="PROSITE" id="PS51656"/>
    </source>
</evidence>
<dbReference type="Pfam" id="PF04060">
    <property type="entry name" value="FeS"/>
    <property type="match status" value="1"/>
</dbReference>
<dbReference type="Pfam" id="PF12838">
    <property type="entry name" value="Fer4_7"/>
    <property type="match status" value="1"/>
</dbReference>
<dbReference type="InterPro" id="IPR010207">
    <property type="entry name" value="Elect_transpt_cplx_RnfB/RsxB"/>
</dbReference>
<dbReference type="PANTHER" id="PTHR43560">
    <property type="entry name" value="ION-TRANSLOCATING OXIDOREDUCTASE COMPLEX SUBUNIT B"/>
    <property type="match status" value="1"/>
</dbReference>
<keyword evidence="9 10" id="KW-0472">Membrane</keyword>
<evidence type="ECO:0000256" key="10">
    <source>
        <dbReference type="HAMAP-Rule" id="MF_00463"/>
    </source>
</evidence>
<reference evidence="13 16" key="1">
    <citation type="submission" date="2021-06" db="EMBL/GenBank/DDBJ databases">
        <title>Collection of gut derived symbiotic bacterial strains cultured from healthy donors.</title>
        <authorList>
            <person name="Lin H."/>
            <person name="Littmann E."/>
            <person name="Pamer E.G."/>
        </authorList>
    </citation>
    <scope>NUCLEOTIDE SEQUENCE</scope>
    <source>
        <strain evidence="14 16">MSK.21.70</strain>
        <strain evidence="13">MSK.21.82</strain>
    </source>
</reference>
<evidence type="ECO:0000256" key="8">
    <source>
        <dbReference type="ARBA" id="ARBA00023014"/>
    </source>
</evidence>
<feature type="binding site" evidence="10">
    <location>
        <position position="183"/>
    </location>
    <ligand>
        <name>[4Fe-4S] cluster</name>
        <dbReference type="ChEBI" id="CHEBI:49883"/>
        <label>2</label>
    </ligand>
</feature>
<comment type="caution">
    <text evidence="13">The sequence shown here is derived from an EMBL/GenBank/DDBJ whole genome shotgun (WGS) entry which is preliminary data.</text>
</comment>
<dbReference type="AlphaFoldDB" id="A0AAW4MS37"/>
<dbReference type="Proteomes" id="UP001197492">
    <property type="component" value="Unassembled WGS sequence"/>
</dbReference>
<evidence type="ECO:0000256" key="2">
    <source>
        <dbReference type="ARBA" id="ARBA00022485"/>
    </source>
</evidence>
<gene>
    <name evidence="10" type="primary">rnfB</name>
    <name evidence="13" type="ORF">KSV97_04245</name>
    <name evidence="14" type="ORF">KSW06_04435</name>
</gene>
<evidence type="ECO:0000256" key="4">
    <source>
        <dbReference type="ARBA" id="ARBA00022737"/>
    </source>
</evidence>
<keyword evidence="16" id="KW-1185">Reference proteome</keyword>
<keyword evidence="3 10" id="KW-0479">Metal-binding</keyword>
<feature type="region of interest" description="Hydrophobic" evidence="10">
    <location>
        <begin position="1"/>
        <end position="28"/>
    </location>
</feature>
<dbReference type="GO" id="GO:0005886">
    <property type="term" value="C:plasma membrane"/>
    <property type="evidence" value="ECO:0007669"/>
    <property type="project" value="UniProtKB-SubCell"/>
</dbReference>
<dbReference type="PROSITE" id="PS51379">
    <property type="entry name" value="4FE4S_FER_2"/>
    <property type="match status" value="3"/>
</dbReference>
<dbReference type="CDD" id="cd10549">
    <property type="entry name" value="MtMvhB_like"/>
    <property type="match status" value="1"/>
</dbReference>
<feature type="binding site" evidence="10">
    <location>
        <position position="59"/>
    </location>
    <ligand>
        <name>[4Fe-4S] cluster</name>
        <dbReference type="ChEBI" id="CHEBI:49883"/>
        <label>1</label>
    </ligand>
</feature>